<dbReference type="RefSeq" id="WP_076835253.1">
    <property type="nucleotide sequence ID" value="NZ_CP019434.1"/>
</dbReference>
<protein>
    <recommendedName>
        <fullName evidence="3">DUF924 domain-containing protein</fullName>
    </recommendedName>
</protein>
<dbReference type="EMBL" id="CP019434">
    <property type="protein sequence ID" value="APZ41906.1"/>
    <property type="molecule type" value="Genomic_DNA"/>
</dbReference>
<accession>A0A1P8UDM9</accession>
<evidence type="ECO:0008006" key="3">
    <source>
        <dbReference type="Google" id="ProtNLM"/>
    </source>
</evidence>
<proteinExistence type="predicted"/>
<evidence type="ECO:0000313" key="1">
    <source>
        <dbReference type="EMBL" id="APZ41906.1"/>
    </source>
</evidence>
<keyword evidence="2" id="KW-1185">Reference proteome</keyword>
<organism evidence="1 2">
    <name type="scientific">Acidihalobacter ferrooxydans</name>
    <dbReference type="NCBI Taxonomy" id="1765967"/>
    <lineage>
        <taxon>Bacteria</taxon>
        <taxon>Pseudomonadati</taxon>
        <taxon>Pseudomonadota</taxon>
        <taxon>Gammaproteobacteria</taxon>
        <taxon>Chromatiales</taxon>
        <taxon>Ectothiorhodospiraceae</taxon>
        <taxon>Acidihalobacter</taxon>
    </lineage>
</organism>
<dbReference type="SUPFAM" id="SSF48452">
    <property type="entry name" value="TPR-like"/>
    <property type="match status" value="1"/>
</dbReference>
<dbReference type="Gene3D" id="1.20.58.320">
    <property type="entry name" value="TPR-like"/>
    <property type="match status" value="1"/>
</dbReference>
<dbReference type="InterPro" id="IPR010323">
    <property type="entry name" value="DUF924"/>
</dbReference>
<sequence>MATDAAVHEVLEFWYLDSVRPRWFDATPVLDAQIRARFEPLWLQARRGELDAWANDPDGALALSIVLDQFPLNMFRGQPESFATEQAAVRLARSAVAAGLDQRLSPERRVFLYMPLMHSEHMADQDESVRLFEASGLQDNAKFARHHREIVRRFGRFPHRNAILGRASTPEEQAYLASDEAFTG</sequence>
<dbReference type="InterPro" id="IPR011990">
    <property type="entry name" value="TPR-like_helical_dom_sf"/>
</dbReference>
<name>A0A1P8UDM9_9GAMM</name>
<dbReference type="AlphaFoldDB" id="A0A1P8UDM9"/>
<dbReference type="OrthoDB" id="7593450at2"/>
<gene>
    <name evidence="1" type="ORF">BW247_01340</name>
</gene>
<dbReference type="Pfam" id="PF06041">
    <property type="entry name" value="DUF924"/>
    <property type="match status" value="1"/>
</dbReference>
<evidence type="ECO:0000313" key="2">
    <source>
        <dbReference type="Proteomes" id="UP000243807"/>
    </source>
</evidence>
<reference evidence="1 2" key="1">
    <citation type="submission" date="2017-01" db="EMBL/GenBank/DDBJ databases">
        <title>Draft sequence of Acidihalobacter ferrooxidans strain DSM 14175 (strain V8).</title>
        <authorList>
            <person name="Khaleque H.N."/>
            <person name="Ramsay J.P."/>
            <person name="Murphy R.J.T."/>
            <person name="Kaksonen A.H."/>
            <person name="Boxall N.J."/>
            <person name="Watkin E.L.J."/>
        </authorList>
    </citation>
    <scope>NUCLEOTIDE SEQUENCE [LARGE SCALE GENOMIC DNA]</scope>
    <source>
        <strain evidence="1 2">V8</strain>
    </source>
</reference>
<dbReference type="Proteomes" id="UP000243807">
    <property type="component" value="Chromosome"/>
</dbReference>
<dbReference type="STRING" id="1765967.BW247_01340"/>
<dbReference type="KEGG" id="afy:BW247_01340"/>
<dbReference type="Gene3D" id="1.25.40.10">
    <property type="entry name" value="Tetratricopeptide repeat domain"/>
    <property type="match status" value="1"/>
</dbReference>